<dbReference type="InterPro" id="IPR026055">
    <property type="entry name" value="FAR"/>
</dbReference>
<reference evidence="4" key="1">
    <citation type="journal article" date="2008" name="Nat. Genet.">
        <title>The Pristionchus pacificus genome provides a unique perspective on nematode lifestyle and parasitism.</title>
        <authorList>
            <person name="Dieterich C."/>
            <person name="Clifton S.W."/>
            <person name="Schuster L.N."/>
            <person name="Chinwalla A."/>
            <person name="Delehaunty K."/>
            <person name="Dinkelacker I."/>
            <person name="Fulton L."/>
            <person name="Fulton R."/>
            <person name="Godfrey J."/>
            <person name="Minx P."/>
            <person name="Mitreva M."/>
            <person name="Roeseler W."/>
            <person name="Tian H."/>
            <person name="Witte H."/>
            <person name="Yang S.P."/>
            <person name="Wilson R.K."/>
            <person name="Sommer R.J."/>
        </authorList>
    </citation>
    <scope>NUCLEOTIDE SEQUENCE [LARGE SCALE GENOMIC DNA]</scope>
    <source>
        <strain evidence="4">PS312</strain>
    </source>
</reference>
<reference evidence="3" key="2">
    <citation type="submission" date="2022-06" db="UniProtKB">
        <authorList>
            <consortium name="EnsemblMetazoa"/>
        </authorList>
    </citation>
    <scope>IDENTIFICATION</scope>
    <source>
        <strain evidence="3">PS312</strain>
    </source>
</reference>
<keyword evidence="1" id="KW-0472">Membrane</keyword>
<dbReference type="PANTHER" id="PTHR11011">
    <property type="entry name" value="MALE STERILITY PROTEIN 2-RELATED"/>
    <property type="match status" value="1"/>
</dbReference>
<dbReference type="EnsemblMetazoa" id="PPA34782.1">
    <property type="protein sequence ID" value="PPA34782.1"/>
    <property type="gene ID" value="WBGene00273151"/>
</dbReference>
<evidence type="ECO:0000256" key="1">
    <source>
        <dbReference type="SAM" id="Phobius"/>
    </source>
</evidence>
<dbReference type="Proteomes" id="UP000005239">
    <property type="component" value="Unassembled WGS sequence"/>
</dbReference>
<protein>
    <recommendedName>
        <fullName evidence="2">Fatty acyl-CoA reductase C-terminal domain-containing protein</fullName>
    </recommendedName>
</protein>
<feature type="transmembrane region" description="Helical" evidence="1">
    <location>
        <begin position="212"/>
        <end position="229"/>
    </location>
</feature>
<dbReference type="AlphaFoldDB" id="A0A8R1YPL3"/>
<dbReference type="GO" id="GO:0080019">
    <property type="term" value="F:alcohol-forming very long-chain fatty acyl-CoA reductase activity"/>
    <property type="evidence" value="ECO:0000318"/>
    <property type="project" value="GO_Central"/>
</dbReference>
<dbReference type="Pfam" id="PF03015">
    <property type="entry name" value="Sterile"/>
    <property type="match status" value="1"/>
</dbReference>
<sequence>MYTGALPRVPMLSHNPKSILDCVPVDAVVSMMIVCAGYRMNLHTEEAPVFHCCTSELSPFSLQKQLTIAHKYAMEYPTEKFLSSPSFNLGGFQCVESLRHKMRVGCMRPVLDKLTTLFRQQPFWTRLYRKVGYAYTALLPFTRHYQFESTGMLKLIGMMNEEDRNTFDFDVRKINWTEFSCNGMMGMKIFLMKDDDEGAIRRTKIRLISHQLISLLPVFVIFYMISVLVSRSFTAWQIFLPLMIIAIMFSLKSWCTCTKIKPLEEYREEIEMIMGEPIKSKKDKTPMA</sequence>
<feature type="transmembrane region" description="Helical" evidence="1">
    <location>
        <begin position="235"/>
        <end position="251"/>
    </location>
</feature>
<evidence type="ECO:0000259" key="2">
    <source>
        <dbReference type="Pfam" id="PF03015"/>
    </source>
</evidence>
<keyword evidence="1" id="KW-1133">Transmembrane helix</keyword>
<dbReference type="PANTHER" id="PTHR11011:SF45">
    <property type="entry name" value="FATTY ACYL-COA REDUCTASE CG8306-RELATED"/>
    <property type="match status" value="1"/>
</dbReference>
<dbReference type="CDD" id="cd09071">
    <property type="entry name" value="FAR_C"/>
    <property type="match status" value="1"/>
</dbReference>
<keyword evidence="1" id="KW-0812">Transmembrane</keyword>
<accession>A0A8R1YPL3</accession>
<evidence type="ECO:0000313" key="4">
    <source>
        <dbReference type="Proteomes" id="UP000005239"/>
    </source>
</evidence>
<dbReference type="GO" id="GO:0005777">
    <property type="term" value="C:peroxisome"/>
    <property type="evidence" value="ECO:0000318"/>
    <property type="project" value="GO_Central"/>
</dbReference>
<feature type="domain" description="Fatty acyl-CoA reductase C-terminal" evidence="2">
    <location>
        <begin position="110"/>
        <end position="194"/>
    </location>
</feature>
<gene>
    <name evidence="3" type="primary">WBGene00273151</name>
</gene>
<name>A0A8R1YPL3_PRIPA</name>
<dbReference type="GO" id="GO:0035336">
    <property type="term" value="P:long-chain fatty-acyl-CoA metabolic process"/>
    <property type="evidence" value="ECO:0000318"/>
    <property type="project" value="GO_Central"/>
</dbReference>
<dbReference type="Gene3D" id="3.40.50.720">
    <property type="entry name" value="NAD(P)-binding Rossmann-like Domain"/>
    <property type="match status" value="1"/>
</dbReference>
<proteinExistence type="predicted"/>
<dbReference type="InterPro" id="IPR033640">
    <property type="entry name" value="FAR_C"/>
</dbReference>
<evidence type="ECO:0000313" key="3">
    <source>
        <dbReference type="EnsemblMetazoa" id="PPA34782.1"/>
    </source>
</evidence>
<organism evidence="3 4">
    <name type="scientific">Pristionchus pacificus</name>
    <name type="common">Parasitic nematode worm</name>
    <dbReference type="NCBI Taxonomy" id="54126"/>
    <lineage>
        <taxon>Eukaryota</taxon>
        <taxon>Metazoa</taxon>
        <taxon>Ecdysozoa</taxon>
        <taxon>Nematoda</taxon>
        <taxon>Chromadorea</taxon>
        <taxon>Rhabditida</taxon>
        <taxon>Rhabditina</taxon>
        <taxon>Diplogasteromorpha</taxon>
        <taxon>Diplogasteroidea</taxon>
        <taxon>Neodiplogasteridae</taxon>
        <taxon>Pristionchus</taxon>
    </lineage>
</organism>
<keyword evidence="4" id="KW-1185">Reference proteome</keyword>